<dbReference type="PANTHER" id="PTHR47936">
    <property type="entry name" value="PPR_LONG DOMAIN-CONTAINING PROTEIN"/>
    <property type="match status" value="1"/>
</dbReference>
<dbReference type="Gene3D" id="1.25.40.10">
    <property type="entry name" value="Tetratricopeptide repeat domain"/>
    <property type="match status" value="4"/>
</dbReference>
<evidence type="ECO:0000313" key="5">
    <source>
        <dbReference type="Proteomes" id="UP001345219"/>
    </source>
</evidence>
<dbReference type="Pfam" id="PF13041">
    <property type="entry name" value="PPR_2"/>
    <property type="match status" value="2"/>
</dbReference>
<reference evidence="4 5" key="1">
    <citation type="journal article" date="2023" name="Hortic Res">
        <title>Pangenome of water caltrop reveals structural variations and asymmetric subgenome divergence after allopolyploidization.</title>
        <authorList>
            <person name="Zhang X."/>
            <person name="Chen Y."/>
            <person name="Wang L."/>
            <person name="Yuan Y."/>
            <person name="Fang M."/>
            <person name="Shi L."/>
            <person name="Lu R."/>
            <person name="Comes H.P."/>
            <person name="Ma Y."/>
            <person name="Chen Y."/>
            <person name="Huang G."/>
            <person name="Zhou Y."/>
            <person name="Zheng Z."/>
            <person name="Qiu Y."/>
        </authorList>
    </citation>
    <scope>NUCLEOTIDE SEQUENCE [LARGE SCALE GENOMIC DNA]</scope>
    <source>
        <tissue evidence="4">Roots</tissue>
    </source>
</reference>
<comment type="caution">
    <text evidence="4">The sequence shown here is derived from an EMBL/GenBank/DDBJ whole genome shotgun (WGS) entry which is preliminary data.</text>
</comment>
<dbReference type="GO" id="GO:0009507">
    <property type="term" value="C:chloroplast"/>
    <property type="evidence" value="ECO:0007669"/>
    <property type="project" value="TreeGrafter"/>
</dbReference>
<name>A0AAN7GJF8_9MYRT</name>
<comment type="similarity">
    <text evidence="1">Belongs to the PPR family. P subfamily.</text>
</comment>
<feature type="repeat" description="PPR" evidence="3">
    <location>
        <begin position="326"/>
        <end position="356"/>
    </location>
</feature>
<evidence type="ECO:0008006" key="6">
    <source>
        <dbReference type="Google" id="ProtNLM"/>
    </source>
</evidence>
<dbReference type="GO" id="GO:0010019">
    <property type="term" value="P:chloroplast-nucleus signaling pathway"/>
    <property type="evidence" value="ECO:0007669"/>
    <property type="project" value="TreeGrafter"/>
</dbReference>
<keyword evidence="2" id="KW-0677">Repeat</keyword>
<gene>
    <name evidence="4" type="ORF">SAY87_014011</name>
</gene>
<organism evidence="4 5">
    <name type="scientific">Trapa incisa</name>
    <dbReference type="NCBI Taxonomy" id="236973"/>
    <lineage>
        <taxon>Eukaryota</taxon>
        <taxon>Viridiplantae</taxon>
        <taxon>Streptophyta</taxon>
        <taxon>Embryophyta</taxon>
        <taxon>Tracheophyta</taxon>
        <taxon>Spermatophyta</taxon>
        <taxon>Magnoliopsida</taxon>
        <taxon>eudicotyledons</taxon>
        <taxon>Gunneridae</taxon>
        <taxon>Pentapetalae</taxon>
        <taxon>rosids</taxon>
        <taxon>malvids</taxon>
        <taxon>Myrtales</taxon>
        <taxon>Lythraceae</taxon>
        <taxon>Trapa</taxon>
    </lineage>
</organism>
<dbReference type="InterPro" id="IPR011990">
    <property type="entry name" value="TPR-like_helical_dom_sf"/>
</dbReference>
<feature type="repeat" description="PPR" evidence="3">
    <location>
        <begin position="291"/>
        <end position="325"/>
    </location>
</feature>
<dbReference type="PANTHER" id="PTHR47936:SF1">
    <property type="entry name" value="PENTATRICOPEPTIDE REPEAT-CONTAINING PROTEIN GUN1, CHLOROPLASTIC"/>
    <property type="match status" value="1"/>
</dbReference>
<dbReference type="Pfam" id="PF12854">
    <property type="entry name" value="PPR_1"/>
    <property type="match status" value="1"/>
</dbReference>
<evidence type="ECO:0000256" key="3">
    <source>
        <dbReference type="PROSITE-ProRule" id="PRU00708"/>
    </source>
</evidence>
<dbReference type="NCBIfam" id="TIGR00756">
    <property type="entry name" value="PPR"/>
    <property type="match status" value="3"/>
</dbReference>
<accession>A0AAN7GJF8</accession>
<evidence type="ECO:0000313" key="4">
    <source>
        <dbReference type="EMBL" id="KAK4747425.1"/>
    </source>
</evidence>
<feature type="repeat" description="PPR" evidence="3">
    <location>
        <begin position="468"/>
        <end position="502"/>
    </location>
</feature>
<sequence>MVVSTRHSKQQRPVPCGGSSFRLRGFHAACASSPSRGCANRYSSILSLIGRPSLFSPRQTKPQSRSRTSQHICASGLSDSCKFIDKTPDIGGGMLRSSVSQLTTLSIGPRTNKLSTQQLIAASPAQQLFSQLQKHEANLEKALGSTKARIDSSCVNEVLRRCTADLSISGLRFFIWAGIQSNYKHSSHMYRKACKIFRIQQNPGSILDVLESYRVAEFPINLRTVKVVLNLCREANLANEALWVLRTMGDFNLGADTVVYNIVIRLFCQKGDMDTAESLMREMGSAGLSANMITFMLMIRGLCDVGKLDAASKLFEELKEQGCAPNVVVFSALLDGFCGKVNLEKALELLSEMEKGDEDCRPNTVSYTSVIHSFCVQGLLSSALVVLDRMISHGCAPNRVTVRVLFDALCADGREKEVDELIDKVVVCGSVSIADCNSCLIISLIRVEKLEEAERQFRLMLNHDMRPDAVTSNMILRELCSKGRPFDAFLIIKEIEKAGFSAFIGHDVFSALIMGLYELNHREEALTLAKLMLARRIKIQAPYSDEILKCMEKKWP</sequence>
<keyword evidence="5" id="KW-1185">Reference proteome</keyword>
<dbReference type="EMBL" id="JAXIOK010000019">
    <property type="protein sequence ID" value="KAK4747425.1"/>
    <property type="molecule type" value="Genomic_DNA"/>
</dbReference>
<dbReference type="GO" id="GO:0031930">
    <property type="term" value="P:mitochondria-nucleus signaling pathway"/>
    <property type="evidence" value="ECO:0007669"/>
    <property type="project" value="TreeGrafter"/>
</dbReference>
<proteinExistence type="inferred from homology"/>
<evidence type="ECO:0000256" key="2">
    <source>
        <dbReference type="ARBA" id="ARBA00022737"/>
    </source>
</evidence>
<dbReference type="Pfam" id="PF01535">
    <property type="entry name" value="PPR"/>
    <property type="match status" value="1"/>
</dbReference>
<protein>
    <recommendedName>
        <fullName evidence="6">Pentatricopeptide repeat-containing protein</fullName>
    </recommendedName>
</protein>
<dbReference type="PROSITE" id="PS51375">
    <property type="entry name" value="PPR"/>
    <property type="match status" value="5"/>
</dbReference>
<feature type="repeat" description="PPR" evidence="3">
    <location>
        <begin position="256"/>
        <end position="290"/>
    </location>
</feature>
<feature type="repeat" description="PPR" evidence="3">
    <location>
        <begin position="363"/>
        <end position="397"/>
    </location>
</feature>
<dbReference type="AlphaFoldDB" id="A0AAN7GJF8"/>
<evidence type="ECO:0000256" key="1">
    <source>
        <dbReference type="ARBA" id="ARBA00007626"/>
    </source>
</evidence>
<dbReference type="InterPro" id="IPR002885">
    <property type="entry name" value="PPR_rpt"/>
</dbReference>
<dbReference type="Proteomes" id="UP001345219">
    <property type="component" value="Chromosome 12"/>
</dbReference>